<dbReference type="Gene3D" id="1.20.920.20">
    <property type="match status" value="1"/>
</dbReference>
<dbReference type="Gene3D" id="3.40.50.300">
    <property type="entry name" value="P-loop containing nucleotide triphosphate hydrolases"/>
    <property type="match status" value="1"/>
</dbReference>
<evidence type="ECO:0000256" key="11">
    <source>
        <dbReference type="ARBA" id="ARBA00023212"/>
    </source>
</evidence>
<evidence type="ECO:0000256" key="5">
    <source>
        <dbReference type="ARBA" id="ARBA00022741"/>
    </source>
</evidence>
<dbReference type="PANTHER" id="PTHR22878">
    <property type="entry name" value="DYNEIN HEAVY CHAIN 6, AXONEMAL-LIKE-RELATED"/>
    <property type="match status" value="1"/>
</dbReference>
<keyword evidence="3" id="KW-0963">Cytoplasm</keyword>
<evidence type="ECO:0000256" key="7">
    <source>
        <dbReference type="ARBA" id="ARBA00023017"/>
    </source>
</evidence>
<keyword evidence="4" id="KW-0493">Microtubule</keyword>
<feature type="domain" description="Dynein heavy chain AAA module D4" evidence="15">
    <location>
        <begin position="1"/>
        <end position="214"/>
    </location>
</feature>
<dbReference type="InterPro" id="IPR027417">
    <property type="entry name" value="P-loop_NTPase"/>
</dbReference>
<evidence type="ECO:0000259" key="15">
    <source>
        <dbReference type="Pfam" id="PF12780"/>
    </source>
</evidence>
<keyword evidence="10" id="KW-0505">Motor protein</keyword>
<feature type="domain" description="Dynein heavy chain coiled coil stalk" evidence="14">
    <location>
        <begin position="228"/>
        <end position="484"/>
    </location>
</feature>
<evidence type="ECO:0000256" key="4">
    <source>
        <dbReference type="ARBA" id="ARBA00022701"/>
    </source>
</evidence>
<reference evidence="17" key="1">
    <citation type="submission" date="2020-03" db="EMBL/GenBank/DDBJ databases">
        <title>Evolution of repeat sequences and sex chromosomes of tilapia species revealed by chromosome-level genomes.</title>
        <authorList>
            <person name="Xu L."/>
            <person name="Tao W."/>
            <person name="Wang D."/>
            <person name="Zhou Q."/>
        </authorList>
    </citation>
    <scope>NUCLEOTIDE SEQUENCE [LARGE SCALE GENOMIC DNA]</scope>
    <source>
        <strain evidence="17">Israel</strain>
    </source>
</reference>
<evidence type="ECO:0000256" key="13">
    <source>
        <dbReference type="SAM" id="Coils"/>
    </source>
</evidence>
<evidence type="ECO:0000256" key="6">
    <source>
        <dbReference type="ARBA" id="ARBA00022840"/>
    </source>
</evidence>
<keyword evidence="11" id="KW-0206">Cytoskeleton</keyword>
<accession>A0AAZ1XH39</accession>
<comment type="subcellular location">
    <subcellularLocation>
        <location evidence="1">Cytoplasm</location>
        <location evidence="1">Cytoskeleton</location>
        <location evidence="1">Cilium axoneme</location>
    </subcellularLocation>
</comment>
<dbReference type="InterPro" id="IPR024743">
    <property type="entry name" value="Dynein_HC_stalk"/>
</dbReference>
<keyword evidence="12" id="KW-0966">Cell projection</keyword>
<proteinExistence type="inferred from homology"/>
<dbReference type="GO" id="GO:0007018">
    <property type="term" value="P:microtubule-based movement"/>
    <property type="evidence" value="ECO:0007669"/>
    <property type="project" value="InterPro"/>
</dbReference>
<dbReference type="GO" id="GO:0005524">
    <property type="term" value="F:ATP binding"/>
    <property type="evidence" value="ECO:0007669"/>
    <property type="project" value="UniProtKB-KW"/>
</dbReference>
<keyword evidence="17" id="KW-1185">Reference proteome</keyword>
<dbReference type="GO" id="GO:0030286">
    <property type="term" value="C:dynein complex"/>
    <property type="evidence" value="ECO:0007669"/>
    <property type="project" value="UniProtKB-KW"/>
</dbReference>
<dbReference type="PANTHER" id="PTHR22878:SF68">
    <property type="entry name" value="DYNEIN HEAVY CHAIN 6, AXONEMAL-LIKE"/>
    <property type="match status" value="1"/>
</dbReference>
<organism evidence="16 17">
    <name type="scientific">Oreochromis aureus</name>
    <name type="common">Israeli tilapia</name>
    <name type="synonym">Chromis aureus</name>
    <dbReference type="NCBI Taxonomy" id="47969"/>
    <lineage>
        <taxon>Eukaryota</taxon>
        <taxon>Metazoa</taxon>
        <taxon>Chordata</taxon>
        <taxon>Craniata</taxon>
        <taxon>Vertebrata</taxon>
        <taxon>Euteleostomi</taxon>
        <taxon>Actinopterygii</taxon>
        <taxon>Neopterygii</taxon>
        <taxon>Teleostei</taxon>
        <taxon>Neoteleostei</taxon>
        <taxon>Acanthomorphata</taxon>
        <taxon>Ovalentaria</taxon>
        <taxon>Cichlomorphae</taxon>
        <taxon>Cichliformes</taxon>
        <taxon>Cichlidae</taxon>
        <taxon>African cichlids</taxon>
        <taxon>Pseudocrenilabrinae</taxon>
        <taxon>Oreochromini</taxon>
        <taxon>Oreochromis</taxon>
    </lineage>
</organism>
<dbReference type="Ensembl" id="ENSOABT00000061283.1">
    <property type="protein sequence ID" value="ENSOABP00000066969.1"/>
    <property type="gene ID" value="ENSOABG00000005754.2"/>
</dbReference>
<dbReference type="GO" id="GO:0051959">
    <property type="term" value="F:dynein light intermediate chain binding"/>
    <property type="evidence" value="ECO:0007669"/>
    <property type="project" value="InterPro"/>
</dbReference>
<dbReference type="SUPFAM" id="SSF52540">
    <property type="entry name" value="P-loop containing nucleoside triphosphate hydrolases"/>
    <property type="match status" value="1"/>
</dbReference>
<keyword evidence="9" id="KW-0969">Cilium</keyword>
<dbReference type="AlphaFoldDB" id="A0AAZ1XH39"/>
<dbReference type="FunFam" id="1.20.920.20:FF:000006">
    <property type="entry name" value="Dynein, axonemal, heavy chain 6"/>
    <property type="match status" value="1"/>
</dbReference>
<dbReference type="InterPro" id="IPR026983">
    <property type="entry name" value="DHC"/>
</dbReference>
<dbReference type="FunFam" id="3.40.50.300:FF:002141">
    <property type="entry name" value="Dynein heavy chain"/>
    <property type="match status" value="1"/>
</dbReference>
<feature type="coiled-coil region" evidence="13">
    <location>
        <begin position="440"/>
        <end position="483"/>
    </location>
</feature>
<evidence type="ECO:0000256" key="3">
    <source>
        <dbReference type="ARBA" id="ARBA00022490"/>
    </source>
</evidence>
<dbReference type="GO" id="GO:0005874">
    <property type="term" value="C:microtubule"/>
    <property type="evidence" value="ECO:0007669"/>
    <property type="project" value="UniProtKB-KW"/>
</dbReference>
<dbReference type="Proteomes" id="UP000472276">
    <property type="component" value="Unassembled WGS sequence"/>
</dbReference>
<evidence type="ECO:0000256" key="10">
    <source>
        <dbReference type="ARBA" id="ARBA00023175"/>
    </source>
</evidence>
<dbReference type="InterPro" id="IPR024317">
    <property type="entry name" value="Dynein_heavy_chain_D4_dom"/>
</dbReference>
<keyword evidence="6" id="KW-0067">ATP-binding</keyword>
<dbReference type="GO" id="GO:0005930">
    <property type="term" value="C:axoneme"/>
    <property type="evidence" value="ECO:0007669"/>
    <property type="project" value="UniProtKB-SubCell"/>
</dbReference>
<dbReference type="Pfam" id="PF12780">
    <property type="entry name" value="AAA_8"/>
    <property type="match status" value="1"/>
</dbReference>
<dbReference type="Pfam" id="PF12777">
    <property type="entry name" value="MT"/>
    <property type="match status" value="1"/>
</dbReference>
<name>A0AAZ1XH39_OREAU</name>
<sequence length="489" mass="56441">MCGYRCFETELSRGYNYDSFHEDLRRLYKMAAVEGKDMVFLFTDTQTVVEEFLENINNMLNSGEVPNLFEKDELEQVLAATCPIAIEAGISEENRDEVFQFFISRVQEKLHIVLCMSPVGDAFRSRCRMLPSLVNCCTIDWFVQWPREVLLSVSEAFFQNVDFGNEKLKQNISAMCVEIHVSVTEMAERFYLELRRRYYTTPTSYLEPINLYLSILGNKRQQLVLARDRVKNGVTKLLETNELVDKMKVDLSALEPVLKQKSTDVDALMEKLAVDQDKADEVRKVVKEDEALARVKAEETQAIADDAQRDLDEALPALESANQALRSLHKADISEIKVFTKPPALVMTVMESVCILLDCKPDWLSAKQLLGDPNFLRRLTEYDKDNIKPRILLKLQKYINDPNFMPEKVEKVSRACRSMCMWVRAMDLYSRVFKEVGPKREKLAKAQEELDVTMATLKEKQKLQEVENQIKVLEEQFDSSMNEKEDLAN</sequence>
<protein>
    <submittedName>
        <fullName evidence="16">Uncharacterized protein</fullName>
    </submittedName>
</protein>
<evidence type="ECO:0000256" key="2">
    <source>
        <dbReference type="ARBA" id="ARBA00008887"/>
    </source>
</evidence>
<reference evidence="16" key="2">
    <citation type="submission" date="2025-08" db="UniProtKB">
        <authorList>
            <consortium name="Ensembl"/>
        </authorList>
    </citation>
    <scope>IDENTIFICATION</scope>
</reference>
<evidence type="ECO:0000256" key="9">
    <source>
        <dbReference type="ARBA" id="ARBA00023069"/>
    </source>
</evidence>
<dbReference type="GO" id="GO:0045505">
    <property type="term" value="F:dynein intermediate chain binding"/>
    <property type="evidence" value="ECO:0007669"/>
    <property type="project" value="InterPro"/>
</dbReference>
<evidence type="ECO:0000259" key="14">
    <source>
        <dbReference type="Pfam" id="PF12777"/>
    </source>
</evidence>
<reference evidence="16" key="3">
    <citation type="submission" date="2025-09" db="UniProtKB">
        <authorList>
            <consortium name="Ensembl"/>
        </authorList>
    </citation>
    <scope>IDENTIFICATION</scope>
</reference>
<keyword evidence="7" id="KW-0243">Dynein</keyword>
<evidence type="ECO:0000256" key="12">
    <source>
        <dbReference type="ARBA" id="ARBA00023273"/>
    </source>
</evidence>
<gene>
    <name evidence="16" type="primary">dnah6</name>
</gene>
<evidence type="ECO:0000256" key="8">
    <source>
        <dbReference type="ARBA" id="ARBA00023054"/>
    </source>
</evidence>
<comment type="similarity">
    <text evidence="2">Belongs to the dynein heavy chain family.</text>
</comment>
<evidence type="ECO:0000313" key="16">
    <source>
        <dbReference type="Ensembl" id="ENSOABP00000066969.1"/>
    </source>
</evidence>
<keyword evidence="8 13" id="KW-0175">Coiled coil</keyword>
<evidence type="ECO:0000256" key="1">
    <source>
        <dbReference type="ARBA" id="ARBA00004430"/>
    </source>
</evidence>
<keyword evidence="5" id="KW-0547">Nucleotide-binding</keyword>
<evidence type="ECO:0000313" key="17">
    <source>
        <dbReference type="Proteomes" id="UP000472276"/>
    </source>
</evidence>